<dbReference type="SUPFAM" id="SSF54695">
    <property type="entry name" value="POZ domain"/>
    <property type="match status" value="1"/>
</dbReference>
<protein>
    <recommendedName>
        <fullName evidence="2">BTB domain-containing protein</fullName>
    </recommendedName>
</protein>
<dbReference type="AlphaFoldDB" id="A0A9P5MPR2"/>
<reference evidence="3" key="2">
    <citation type="journal article" date="2020" name="Nat. Commun.">
        <title>Large-scale genome sequencing of mycorrhizal fungi provides insights into the early evolution of symbiotic traits.</title>
        <authorList>
            <person name="Miyauchi S."/>
            <person name="Kiss E."/>
            <person name="Kuo A."/>
            <person name="Drula E."/>
            <person name="Kohler A."/>
            <person name="Sanchez-Garcia M."/>
            <person name="Morin E."/>
            <person name="Andreopoulos B."/>
            <person name="Barry K.W."/>
            <person name="Bonito G."/>
            <person name="Buee M."/>
            <person name="Carver A."/>
            <person name="Chen C."/>
            <person name="Cichocki N."/>
            <person name="Clum A."/>
            <person name="Culley D."/>
            <person name="Crous P.W."/>
            <person name="Fauchery L."/>
            <person name="Girlanda M."/>
            <person name="Hayes R.D."/>
            <person name="Keri Z."/>
            <person name="LaButti K."/>
            <person name="Lipzen A."/>
            <person name="Lombard V."/>
            <person name="Magnuson J."/>
            <person name="Maillard F."/>
            <person name="Murat C."/>
            <person name="Nolan M."/>
            <person name="Ohm R.A."/>
            <person name="Pangilinan J."/>
            <person name="Pereira M.F."/>
            <person name="Perotto S."/>
            <person name="Peter M."/>
            <person name="Pfister S."/>
            <person name="Riley R."/>
            <person name="Sitrit Y."/>
            <person name="Stielow J.B."/>
            <person name="Szollosi G."/>
            <person name="Zifcakova L."/>
            <person name="Stursova M."/>
            <person name="Spatafora J.W."/>
            <person name="Tedersoo L."/>
            <person name="Vaario L.M."/>
            <person name="Yamada A."/>
            <person name="Yan M."/>
            <person name="Wang P."/>
            <person name="Xu J."/>
            <person name="Bruns T."/>
            <person name="Baldrian P."/>
            <person name="Vilgalys R."/>
            <person name="Dunand C."/>
            <person name="Henrissat B."/>
            <person name="Grigoriev I.V."/>
            <person name="Hibbett D."/>
            <person name="Nagy L.G."/>
            <person name="Martin F.M."/>
        </authorList>
    </citation>
    <scope>NUCLEOTIDE SEQUENCE</scope>
    <source>
        <strain evidence="3">Prilba</strain>
    </source>
</reference>
<dbReference type="InterPro" id="IPR000210">
    <property type="entry name" value="BTB/POZ_dom"/>
</dbReference>
<dbReference type="OrthoDB" id="3357985at2759"/>
<sequence>MLRIINPFCPLLIIVLLHLFAERATAVEQASESALSLVREQEDSQAQIDSATSPSESFDVPDTNLIIRSSDNVNFHVHKSVLSMASPFFRDLLSLPQPLDSESVDGLPVVQLPESTELLNSLFLILYPVHTVIPNSYEKVLYLLVTACQKYKMASVQSSIRSEVKHGGEFPAPKGAKAFTAYAIAGSKGLIPEMENAAHQTLDHPMTFEVLGEGLRFFKGWVLCDLAYFCKRCRDSLITCLDSFLEVQPPGPSSIWVHCSDAMSKASRESRHHALVPWLNDILSRHQNDLKLQKFIGPLDIHSRICGEYLTALQNHGTCPTCWGVHVRNGSTFCAGLENKLAQALNKVPHSLYLSNATN</sequence>
<evidence type="ECO:0000259" key="2">
    <source>
        <dbReference type="PROSITE" id="PS50097"/>
    </source>
</evidence>
<proteinExistence type="predicted"/>
<feature type="chain" id="PRO_5040311109" description="BTB domain-containing protein" evidence="1">
    <location>
        <begin position="27"/>
        <end position="359"/>
    </location>
</feature>
<keyword evidence="1" id="KW-0732">Signal</keyword>
<feature type="domain" description="BTB" evidence="2">
    <location>
        <begin position="61"/>
        <end position="135"/>
    </location>
</feature>
<dbReference type="EMBL" id="WHVB01000020">
    <property type="protein sequence ID" value="KAF8472340.1"/>
    <property type="molecule type" value="Genomic_DNA"/>
</dbReference>
<keyword evidence="4" id="KW-1185">Reference proteome</keyword>
<reference evidence="3" key="1">
    <citation type="submission" date="2019-10" db="EMBL/GenBank/DDBJ databases">
        <authorList>
            <consortium name="DOE Joint Genome Institute"/>
            <person name="Kuo A."/>
            <person name="Miyauchi S."/>
            <person name="Kiss E."/>
            <person name="Drula E."/>
            <person name="Kohler A."/>
            <person name="Sanchez-Garcia M."/>
            <person name="Andreopoulos B."/>
            <person name="Barry K.W."/>
            <person name="Bonito G."/>
            <person name="Buee M."/>
            <person name="Carver A."/>
            <person name="Chen C."/>
            <person name="Cichocki N."/>
            <person name="Clum A."/>
            <person name="Culley D."/>
            <person name="Crous P.W."/>
            <person name="Fauchery L."/>
            <person name="Girlanda M."/>
            <person name="Hayes R."/>
            <person name="Keri Z."/>
            <person name="LaButti K."/>
            <person name="Lipzen A."/>
            <person name="Lombard V."/>
            <person name="Magnuson J."/>
            <person name="Maillard F."/>
            <person name="Morin E."/>
            <person name="Murat C."/>
            <person name="Nolan M."/>
            <person name="Ohm R."/>
            <person name="Pangilinan J."/>
            <person name="Pereira M."/>
            <person name="Perotto S."/>
            <person name="Peter M."/>
            <person name="Riley R."/>
            <person name="Sitrit Y."/>
            <person name="Stielow B."/>
            <person name="Szollosi G."/>
            <person name="Zifcakova L."/>
            <person name="Stursova M."/>
            <person name="Spatafora J.W."/>
            <person name="Tedersoo L."/>
            <person name="Vaario L.-M."/>
            <person name="Yamada A."/>
            <person name="Yan M."/>
            <person name="Wang P."/>
            <person name="Xu J."/>
            <person name="Bruns T."/>
            <person name="Baldrian P."/>
            <person name="Vilgalys R."/>
            <person name="Henrissat B."/>
            <person name="Grigoriev I.V."/>
            <person name="Hibbett D."/>
            <person name="Nagy L.G."/>
            <person name="Martin F.M."/>
        </authorList>
    </citation>
    <scope>NUCLEOTIDE SEQUENCE</scope>
    <source>
        <strain evidence="3">Prilba</strain>
    </source>
</reference>
<dbReference type="Gene3D" id="3.30.710.10">
    <property type="entry name" value="Potassium Channel Kv1.1, Chain A"/>
    <property type="match status" value="1"/>
</dbReference>
<feature type="signal peptide" evidence="1">
    <location>
        <begin position="1"/>
        <end position="26"/>
    </location>
</feature>
<dbReference type="Pfam" id="PF00651">
    <property type="entry name" value="BTB"/>
    <property type="match status" value="1"/>
</dbReference>
<gene>
    <name evidence="3" type="ORF">DFH94DRAFT_810085</name>
</gene>
<dbReference type="SMART" id="SM00225">
    <property type="entry name" value="BTB"/>
    <property type="match status" value="1"/>
</dbReference>
<name>A0A9P5MPR2_9AGAM</name>
<dbReference type="InterPro" id="IPR011333">
    <property type="entry name" value="SKP1/BTB/POZ_sf"/>
</dbReference>
<organism evidence="3 4">
    <name type="scientific">Russula ochroleuca</name>
    <dbReference type="NCBI Taxonomy" id="152965"/>
    <lineage>
        <taxon>Eukaryota</taxon>
        <taxon>Fungi</taxon>
        <taxon>Dikarya</taxon>
        <taxon>Basidiomycota</taxon>
        <taxon>Agaricomycotina</taxon>
        <taxon>Agaricomycetes</taxon>
        <taxon>Russulales</taxon>
        <taxon>Russulaceae</taxon>
        <taxon>Russula</taxon>
    </lineage>
</organism>
<evidence type="ECO:0000313" key="3">
    <source>
        <dbReference type="EMBL" id="KAF8472340.1"/>
    </source>
</evidence>
<accession>A0A9P5MPR2</accession>
<evidence type="ECO:0000313" key="4">
    <source>
        <dbReference type="Proteomes" id="UP000759537"/>
    </source>
</evidence>
<comment type="caution">
    <text evidence="3">The sequence shown here is derived from an EMBL/GenBank/DDBJ whole genome shotgun (WGS) entry which is preliminary data.</text>
</comment>
<dbReference type="PROSITE" id="PS50097">
    <property type="entry name" value="BTB"/>
    <property type="match status" value="1"/>
</dbReference>
<evidence type="ECO:0000256" key="1">
    <source>
        <dbReference type="SAM" id="SignalP"/>
    </source>
</evidence>
<dbReference type="Proteomes" id="UP000759537">
    <property type="component" value="Unassembled WGS sequence"/>
</dbReference>